<dbReference type="EMBL" id="REGN01003283">
    <property type="protein sequence ID" value="RNA23468.1"/>
    <property type="molecule type" value="Genomic_DNA"/>
</dbReference>
<feature type="signal peptide" evidence="1">
    <location>
        <begin position="1"/>
        <end position="18"/>
    </location>
</feature>
<reference evidence="2 3" key="1">
    <citation type="journal article" date="2018" name="Sci. Rep.">
        <title>Genomic signatures of local adaptation to the degree of environmental predictability in rotifers.</title>
        <authorList>
            <person name="Franch-Gras L."/>
            <person name="Hahn C."/>
            <person name="Garcia-Roger E.M."/>
            <person name="Carmona M.J."/>
            <person name="Serra M."/>
            <person name="Gomez A."/>
        </authorList>
    </citation>
    <scope>NUCLEOTIDE SEQUENCE [LARGE SCALE GENOMIC DNA]</scope>
    <source>
        <strain evidence="2">HYR1</strain>
    </source>
</reference>
<dbReference type="AlphaFoldDB" id="A0A3M7RJJ2"/>
<keyword evidence="1" id="KW-0732">Signal</keyword>
<gene>
    <name evidence="2" type="ORF">BpHYR1_046757</name>
</gene>
<protein>
    <submittedName>
        <fullName evidence="2">Uncharacterized protein</fullName>
    </submittedName>
</protein>
<keyword evidence="3" id="KW-1185">Reference proteome</keyword>
<organism evidence="2 3">
    <name type="scientific">Brachionus plicatilis</name>
    <name type="common">Marine rotifer</name>
    <name type="synonym">Brachionus muelleri</name>
    <dbReference type="NCBI Taxonomy" id="10195"/>
    <lineage>
        <taxon>Eukaryota</taxon>
        <taxon>Metazoa</taxon>
        <taxon>Spiralia</taxon>
        <taxon>Gnathifera</taxon>
        <taxon>Rotifera</taxon>
        <taxon>Eurotatoria</taxon>
        <taxon>Monogononta</taxon>
        <taxon>Pseudotrocha</taxon>
        <taxon>Ploima</taxon>
        <taxon>Brachionidae</taxon>
        <taxon>Brachionus</taxon>
    </lineage>
</organism>
<sequence length="105" mass="12088">MVLTGLVTVLLQWKFQYADVADEYQVDGPLASILISKLIGNGHKCENLGLLDSIKFIFNSLYDREVSNYQQNITLLRHLLNYNNYNENNINIVDLNNINLYEHIG</sequence>
<feature type="chain" id="PRO_5018086813" evidence="1">
    <location>
        <begin position="19"/>
        <end position="105"/>
    </location>
</feature>
<evidence type="ECO:0000313" key="3">
    <source>
        <dbReference type="Proteomes" id="UP000276133"/>
    </source>
</evidence>
<dbReference type="Proteomes" id="UP000276133">
    <property type="component" value="Unassembled WGS sequence"/>
</dbReference>
<evidence type="ECO:0000256" key="1">
    <source>
        <dbReference type="SAM" id="SignalP"/>
    </source>
</evidence>
<accession>A0A3M7RJJ2</accession>
<evidence type="ECO:0000313" key="2">
    <source>
        <dbReference type="EMBL" id="RNA23468.1"/>
    </source>
</evidence>
<name>A0A3M7RJJ2_BRAPC</name>
<proteinExistence type="predicted"/>
<comment type="caution">
    <text evidence="2">The sequence shown here is derived from an EMBL/GenBank/DDBJ whole genome shotgun (WGS) entry which is preliminary data.</text>
</comment>